<sequence length="243" mass="28164">MNKSIFNGASSKISDGARIGLIASVVVIMAIAIGIVIASFLLRRKYMNQMLTPEEKVQLEKLKIENPNYGIVLSGIQDLYKHQVIADYLMTYIINTIYLNKYQNIMVIDNDDYAAISIASLSYRNVYALEADDYEKHYDKITQDNPTLDLSKLQYINNFSQDIKFDLMLWINHQIDVKSYLSLYLDKLNDNGMIILEYTNKKELELYKPIFASYNLRYEPSHFKHKNVVFLAKNTKNNNEATE</sequence>
<organism evidence="2 3">
    <name type="scientific">Metamycoplasma neophronis</name>
    <dbReference type="NCBI Taxonomy" id="872983"/>
    <lineage>
        <taxon>Bacteria</taxon>
        <taxon>Bacillati</taxon>
        <taxon>Mycoplasmatota</taxon>
        <taxon>Mycoplasmoidales</taxon>
        <taxon>Metamycoplasmataceae</taxon>
        <taxon>Metamycoplasma</taxon>
    </lineage>
</organism>
<evidence type="ECO:0000256" key="1">
    <source>
        <dbReference type="SAM" id="Phobius"/>
    </source>
</evidence>
<evidence type="ECO:0000313" key="2">
    <source>
        <dbReference type="EMBL" id="TPR54368.1"/>
    </source>
</evidence>
<dbReference type="RefSeq" id="WP_140914714.1">
    <property type="nucleotide sequence ID" value="NZ_VHHP01000002.1"/>
</dbReference>
<protein>
    <recommendedName>
        <fullName evidence="4">Class I SAM-dependent methyltransferase</fullName>
    </recommendedName>
</protein>
<proteinExistence type="predicted"/>
<keyword evidence="1" id="KW-0472">Membrane</keyword>
<accession>A0ABY2Z0F4</accession>
<dbReference type="Proteomes" id="UP000316851">
    <property type="component" value="Unassembled WGS sequence"/>
</dbReference>
<reference evidence="2" key="1">
    <citation type="submission" date="2019-06" db="EMBL/GenBank/DDBJ databases">
        <title>Mycoplasma neophronis type strain whole genome sequence.</title>
        <authorList>
            <person name="Spergser J."/>
        </authorList>
    </citation>
    <scope>NUCLEOTIDE SEQUENCE [LARGE SCALE GENOMIC DNA]</scope>
    <source>
        <strain evidence="2">DSM 24097</strain>
    </source>
</reference>
<evidence type="ECO:0008006" key="4">
    <source>
        <dbReference type="Google" id="ProtNLM"/>
    </source>
</evidence>
<gene>
    <name evidence="2" type="ORF">FJR74_01165</name>
</gene>
<feature type="transmembrane region" description="Helical" evidence="1">
    <location>
        <begin position="20"/>
        <end position="42"/>
    </location>
</feature>
<keyword evidence="1" id="KW-0812">Transmembrane</keyword>
<name>A0ABY2Z0F4_9BACT</name>
<dbReference type="EMBL" id="VHHP01000002">
    <property type="protein sequence ID" value="TPR54368.1"/>
    <property type="molecule type" value="Genomic_DNA"/>
</dbReference>
<dbReference type="NCBIfam" id="NF045844">
    <property type="entry name" value="BC85_0335_fam"/>
    <property type="match status" value="1"/>
</dbReference>
<keyword evidence="3" id="KW-1185">Reference proteome</keyword>
<evidence type="ECO:0000313" key="3">
    <source>
        <dbReference type="Proteomes" id="UP000316851"/>
    </source>
</evidence>
<keyword evidence="1" id="KW-1133">Transmembrane helix</keyword>
<comment type="caution">
    <text evidence="2">The sequence shown here is derived from an EMBL/GenBank/DDBJ whole genome shotgun (WGS) entry which is preliminary data.</text>
</comment>